<dbReference type="PANTHER" id="PTHR22597">
    <property type="entry name" value="POLYCOMB GROUP PROTEIN"/>
    <property type="match status" value="1"/>
</dbReference>
<feature type="region of interest" description="Disordered" evidence="8">
    <location>
        <begin position="1"/>
        <end position="37"/>
    </location>
</feature>
<evidence type="ECO:0000313" key="11">
    <source>
        <dbReference type="Ensembl" id="ENSUAMP00000017926.1"/>
    </source>
</evidence>
<keyword evidence="6" id="KW-0805">Transcription regulation</keyword>
<name>A0A452RGA3_URSAM</name>
<dbReference type="GO" id="GO:0016586">
    <property type="term" value="C:RSC-type complex"/>
    <property type="evidence" value="ECO:0007669"/>
    <property type="project" value="TreeGrafter"/>
</dbReference>
<evidence type="ECO:0000259" key="10">
    <source>
        <dbReference type="Pfam" id="PF23320"/>
    </source>
</evidence>
<evidence type="ECO:0000256" key="1">
    <source>
        <dbReference type="ARBA" id="ARBA00007416"/>
    </source>
</evidence>
<evidence type="ECO:0000256" key="7">
    <source>
        <dbReference type="ARBA" id="ARBA00023163"/>
    </source>
</evidence>
<dbReference type="CDD" id="cd21750">
    <property type="entry name" value="ZnB-Zn_SUZ12"/>
    <property type="match status" value="1"/>
</dbReference>
<dbReference type="GeneTree" id="ENSGT00390000012364"/>
<dbReference type="CDD" id="cd21740">
    <property type="entry name" value="C2_II_SUZ12"/>
    <property type="match status" value="1"/>
</dbReference>
<keyword evidence="5" id="KW-0156">Chromatin regulator</keyword>
<feature type="region of interest" description="Disordered" evidence="8">
    <location>
        <begin position="293"/>
        <end position="323"/>
    </location>
</feature>
<dbReference type="Pfam" id="PF09733">
    <property type="entry name" value="VEFS-Box"/>
    <property type="match status" value="1"/>
</dbReference>
<dbReference type="Proteomes" id="UP000291022">
    <property type="component" value="Unassembled WGS sequence"/>
</dbReference>
<evidence type="ECO:0000256" key="3">
    <source>
        <dbReference type="ARBA" id="ARBA00022771"/>
    </source>
</evidence>
<sequence length="664" mass="75582">SAGQRAGRPGGARSRRPIRTPGGGSGRSGGSYSASSSSSAAAAAGAAVLPVKKPKMEHVQADHELFLQAFEKPTQIYRFLRTRNLIAPIFLHRTLTYMSHRNSRTNIKRKTFKVDDMLSKVEKMKGEQESHSLSAHLQLTFTGFFHKNDKPSQNSENEQNSVTLEVLLVKVCHKKRKDVSCPIRQVPTGKKQVPLNPDLNQTKPGNFPSLAVSSNEFEPSNSHMVKSYSLLFRVTRPGRREFNGMINGETNENIGNFYFNSFILNFRLPPFETFSQGPTLQFTLRWTGETNDKSTAPIAKPLATRNSESLHQENKPGSVKPTQTIAVKESLNTDLQTRKEKDTSNENRQKLRIFYQFLYNNNTRQQTEARDDLHCPWCTLNCRKLYSLLKHLKLCHSRFIFNYVYHPKGARIDVSINECYDGSYAGNPQDIHRQPGFAFSRNGPVKRTPITHILVCRPKRTKASMSEFLESEDGEVEQQRTYSSGHNRLYFHSDTCLPLRPQEMEVDSEDEKDPEWLREKTITQIEEFSDVNEGEKEVMKLWNLHVMKHGFIADNQMNHACMLFVENYGQKIIKKNLCRNFMLHLVSMHDFNLISIMSIDKAVTKLREMQQKLEKGESASPANEEITEEQNGTANGFSEINSKEKALEADGVSGVSKQSKKQKL</sequence>
<keyword evidence="12" id="KW-1185">Reference proteome</keyword>
<feature type="domain" description="Polycomb protein SUZ12-like zinc finger" evidence="10">
    <location>
        <begin position="352"/>
        <end position="419"/>
    </location>
</feature>
<reference evidence="11" key="2">
    <citation type="submission" date="2025-08" db="UniProtKB">
        <authorList>
            <consortium name="Ensembl"/>
        </authorList>
    </citation>
    <scope>IDENTIFICATION</scope>
</reference>
<gene>
    <name evidence="11" type="primary">SUZ12</name>
</gene>
<evidence type="ECO:0000313" key="12">
    <source>
        <dbReference type="Proteomes" id="UP000291022"/>
    </source>
</evidence>
<evidence type="ECO:0000259" key="9">
    <source>
        <dbReference type="Pfam" id="PF09733"/>
    </source>
</evidence>
<keyword evidence="7" id="KW-0804">Transcription</keyword>
<comment type="similarity">
    <text evidence="1">Belongs to the VEFS (VRN2-EMF2-FIS2-SU(Z)12) family.</text>
</comment>
<dbReference type="GO" id="GO:0006325">
    <property type="term" value="P:chromatin organization"/>
    <property type="evidence" value="ECO:0007669"/>
    <property type="project" value="UniProtKB-KW"/>
</dbReference>
<feature type="domain" description="Polycomb protein VEFS-Box" evidence="9">
    <location>
        <begin position="478"/>
        <end position="597"/>
    </location>
</feature>
<dbReference type="Ensembl" id="ENSUAMT00000020060.1">
    <property type="protein sequence ID" value="ENSUAMP00000017926.1"/>
    <property type="gene ID" value="ENSUAMG00000014201.1"/>
</dbReference>
<dbReference type="GO" id="GO:0035098">
    <property type="term" value="C:ESC/E(Z) complex"/>
    <property type="evidence" value="ECO:0007669"/>
    <property type="project" value="TreeGrafter"/>
</dbReference>
<dbReference type="CDD" id="cd21551">
    <property type="entry name" value="VEFS-box_SUZ12"/>
    <property type="match status" value="1"/>
</dbReference>
<evidence type="ECO:0000256" key="8">
    <source>
        <dbReference type="SAM" id="MobiDB-lite"/>
    </source>
</evidence>
<evidence type="ECO:0000256" key="5">
    <source>
        <dbReference type="ARBA" id="ARBA00022853"/>
    </source>
</evidence>
<organism evidence="11 12">
    <name type="scientific">Ursus americanus</name>
    <name type="common">American black bear</name>
    <name type="synonym">Euarctos americanus</name>
    <dbReference type="NCBI Taxonomy" id="9643"/>
    <lineage>
        <taxon>Eukaryota</taxon>
        <taxon>Metazoa</taxon>
        <taxon>Chordata</taxon>
        <taxon>Craniata</taxon>
        <taxon>Vertebrata</taxon>
        <taxon>Euteleostomi</taxon>
        <taxon>Mammalia</taxon>
        <taxon>Eutheria</taxon>
        <taxon>Laurasiatheria</taxon>
        <taxon>Carnivora</taxon>
        <taxon>Caniformia</taxon>
        <taxon>Ursidae</taxon>
        <taxon>Ursus</taxon>
    </lineage>
</organism>
<feature type="compositionally biased region" description="Polar residues" evidence="8">
    <location>
        <begin position="629"/>
        <end position="640"/>
    </location>
</feature>
<protein>
    <submittedName>
        <fullName evidence="11">SUZ12 polycomb repressive complex 2 subunit</fullName>
    </submittedName>
</protein>
<dbReference type="GO" id="GO:0031490">
    <property type="term" value="F:chromatin DNA binding"/>
    <property type="evidence" value="ECO:0007669"/>
    <property type="project" value="TreeGrafter"/>
</dbReference>
<keyword evidence="2" id="KW-0479">Metal-binding</keyword>
<dbReference type="AlphaFoldDB" id="A0A452RGA3"/>
<evidence type="ECO:0000256" key="2">
    <source>
        <dbReference type="ARBA" id="ARBA00022723"/>
    </source>
</evidence>
<feature type="region of interest" description="Disordered" evidence="8">
    <location>
        <begin position="612"/>
        <end position="640"/>
    </location>
</feature>
<dbReference type="Pfam" id="PF23320">
    <property type="entry name" value="Zn_SUZ12"/>
    <property type="match status" value="1"/>
</dbReference>
<evidence type="ECO:0000256" key="6">
    <source>
        <dbReference type="ARBA" id="ARBA00023015"/>
    </source>
</evidence>
<keyword evidence="3" id="KW-0863">Zinc-finger</keyword>
<keyword evidence="4" id="KW-0862">Zinc</keyword>
<dbReference type="InterPro" id="IPR057540">
    <property type="entry name" value="Znf_SUZ12"/>
</dbReference>
<evidence type="ECO:0000256" key="4">
    <source>
        <dbReference type="ARBA" id="ARBA00022833"/>
    </source>
</evidence>
<dbReference type="PANTHER" id="PTHR22597:SF0">
    <property type="entry name" value="POLYCOMB PROTEIN SUZ12"/>
    <property type="match status" value="1"/>
</dbReference>
<proteinExistence type="inferred from homology"/>
<reference evidence="12" key="1">
    <citation type="submission" date="2016-06" db="EMBL/GenBank/DDBJ databases">
        <title>De novo assembly and RNA-Seq shows season-dependent expression and editing in black bear kidneys.</title>
        <authorList>
            <person name="Korstanje R."/>
            <person name="Srivastava A."/>
            <person name="Sarsani V.K."/>
            <person name="Sheehan S.M."/>
            <person name="Seger R.L."/>
            <person name="Barter M.E."/>
            <person name="Lindqvist C."/>
            <person name="Brody L.C."/>
            <person name="Mullikin J.C."/>
        </authorList>
    </citation>
    <scope>NUCLEOTIDE SEQUENCE [LARGE SCALE GENOMIC DNA]</scope>
</reference>
<reference evidence="11" key="3">
    <citation type="submission" date="2025-09" db="UniProtKB">
        <authorList>
            <consortium name="Ensembl"/>
        </authorList>
    </citation>
    <scope>IDENTIFICATION</scope>
</reference>
<dbReference type="InterPro" id="IPR019135">
    <property type="entry name" value="Polycomb_protein_VEFS-Box"/>
</dbReference>
<accession>A0A452RGA3</accession>
<dbReference type="GO" id="GO:0008270">
    <property type="term" value="F:zinc ion binding"/>
    <property type="evidence" value="ECO:0007669"/>
    <property type="project" value="UniProtKB-KW"/>
</dbReference>